<sequence length="142" mass="16359">MIRVANKDDLPALVSIWYEASVEAHDFIPASFWQSQKTNMQEVYLPGADTWVYYQDGRLAGFICHHQGFIPALFVDKAYQSQGIGQQLLTFLKTQYPVLSLAVYAKNSAAHRFYQRHGFVETQRKGCEHSGEEEVHMHWHQA</sequence>
<dbReference type="InterPro" id="IPR000182">
    <property type="entry name" value="GNAT_dom"/>
</dbReference>
<reference evidence="4 5" key="1">
    <citation type="submission" date="2021-03" db="EMBL/GenBank/DDBJ databases">
        <title>novel species isolated from a fishpond in China.</title>
        <authorList>
            <person name="Lu H."/>
            <person name="Cai Z."/>
        </authorList>
    </citation>
    <scope>NUCLEOTIDE SEQUENCE [LARGE SCALE GENOMIC DNA]</scope>
    <source>
        <strain evidence="4 5">Y57</strain>
    </source>
</reference>
<organism evidence="4 5">
    <name type="scientific">Bowmanella yangjiangensis</name>
    <dbReference type="NCBI Taxonomy" id="2811230"/>
    <lineage>
        <taxon>Bacteria</taxon>
        <taxon>Pseudomonadati</taxon>
        <taxon>Pseudomonadota</taxon>
        <taxon>Gammaproteobacteria</taxon>
        <taxon>Alteromonadales</taxon>
        <taxon>Alteromonadaceae</taxon>
        <taxon>Bowmanella</taxon>
    </lineage>
</organism>
<evidence type="ECO:0000256" key="2">
    <source>
        <dbReference type="ARBA" id="ARBA00023315"/>
    </source>
</evidence>
<evidence type="ECO:0000313" key="4">
    <source>
        <dbReference type="EMBL" id="MBN7818304.1"/>
    </source>
</evidence>
<comment type="caution">
    <text evidence="4">The sequence shown here is derived from an EMBL/GenBank/DDBJ whole genome shotgun (WGS) entry which is preliminary data.</text>
</comment>
<dbReference type="CDD" id="cd04301">
    <property type="entry name" value="NAT_SF"/>
    <property type="match status" value="1"/>
</dbReference>
<dbReference type="GO" id="GO:0016746">
    <property type="term" value="F:acyltransferase activity"/>
    <property type="evidence" value="ECO:0007669"/>
    <property type="project" value="UniProtKB-KW"/>
</dbReference>
<dbReference type="EC" id="2.3.1.-" evidence="4"/>
<protein>
    <submittedName>
        <fullName evidence="4">N-acetyltransferase</fullName>
        <ecNumber evidence="4">2.3.1.-</ecNumber>
    </submittedName>
</protein>
<feature type="domain" description="N-acetyltransferase" evidence="3">
    <location>
        <begin position="1"/>
        <end position="142"/>
    </location>
</feature>
<name>A0ABS3CRM0_9ALTE</name>
<dbReference type="EMBL" id="JAFKCS010000001">
    <property type="protein sequence ID" value="MBN7818304.1"/>
    <property type="molecule type" value="Genomic_DNA"/>
</dbReference>
<keyword evidence="2 4" id="KW-0012">Acyltransferase</keyword>
<keyword evidence="1 4" id="KW-0808">Transferase</keyword>
<dbReference type="NCBIfam" id="NF007853">
    <property type="entry name" value="PRK10562.1"/>
    <property type="match status" value="1"/>
</dbReference>
<evidence type="ECO:0000313" key="5">
    <source>
        <dbReference type="Proteomes" id="UP000663992"/>
    </source>
</evidence>
<dbReference type="Proteomes" id="UP000663992">
    <property type="component" value="Unassembled WGS sequence"/>
</dbReference>
<dbReference type="RefSeq" id="WP_206592141.1">
    <property type="nucleotide sequence ID" value="NZ_JAFKCS010000001.1"/>
</dbReference>
<evidence type="ECO:0000256" key="1">
    <source>
        <dbReference type="ARBA" id="ARBA00022679"/>
    </source>
</evidence>
<dbReference type="PANTHER" id="PTHR43800">
    <property type="entry name" value="PEPTIDYL-LYSINE N-ACETYLTRANSFERASE YJAB"/>
    <property type="match status" value="1"/>
</dbReference>
<dbReference type="PANTHER" id="PTHR43800:SF1">
    <property type="entry name" value="PEPTIDYL-LYSINE N-ACETYLTRANSFERASE YJAB"/>
    <property type="match status" value="1"/>
</dbReference>
<accession>A0ABS3CRM0</accession>
<gene>
    <name evidence="4" type="ORF">J0A65_00435</name>
</gene>
<dbReference type="InterPro" id="IPR016181">
    <property type="entry name" value="Acyl_CoA_acyltransferase"/>
</dbReference>
<dbReference type="PROSITE" id="PS51186">
    <property type="entry name" value="GNAT"/>
    <property type="match status" value="1"/>
</dbReference>
<proteinExistence type="predicted"/>
<dbReference type="Gene3D" id="3.40.630.30">
    <property type="match status" value="1"/>
</dbReference>
<dbReference type="Pfam" id="PF13673">
    <property type="entry name" value="Acetyltransf_10"/>
    <property type="match status" value="1"/>
</dbReference>
<evidence type="ECO:0000259" key="3">
    <source>
        <dbReference type="PROSITE" id="PS51186"/>
    </source>
</evidence>
<keyword evidence="5" id="KW-1185">Reference proteome</keyword>
<dbReference type="SUPFAM" id="SSF55729">
    <property type="entry name" value="Acyl-CoA N-acyltransferases (Nat)"/>
    <property type="match status" value="1"/>
</dbReference>